<dbReference type="Pfam" id="PF00400">
    <property type="entry name" value="WD40"/>
    <property type="match status" value="1"/>
</dbReference>
<dbReference type="EMBL" id="KQ977574">
    <property type="protein sequence ID" value="KYN01880.1"/>
    <property type="molecule type" value="Genomic_DNA"/>
</dbReference>
<accession>A0A195CMG2</accession>
<dbReference type="PANTHER" id="PTHR15574">
    <property type="entry name" value="WD REPEAT DOMAIN-CONTAINING FAMILY"/>
    <property type="match status" value="1"/>
</dbReference>
<dbReference type="InterPro" id="IPR036322">
    <property type="entry name" value="WD40_repeat_dom_sf"/>
</dbReference>
<dbReference type="InterPro" id="IPR015943">
    <property type="entry name" value="WD40/YVTN_repeat-like_dom_sf"/>
</dbReference>
<sequence>ADSNEYFVANKNELNKEEEAEAVVIVEKVKEENMLSDNLETKKPPPNWFIVQEVINRQIGSNPLFQRRFCSSLHAVNRLEFKYKLHDVEDVNALSFNQKGNLLARASGETISIWDWAARKKCCCLPNGYVFLISEVKWLPLDVENFMVTRTFDGDIHLLDLEYKSWKRLLHYKLSLHDSRRQYFMNDRSLAVHPEIPYVVFSTGNGSISSIDIREDTPKLLDIKKFRNSTLTSIHCNPSNSNEVCVDYYGYGRGTIAMYNHDGTEILTSCNSSRILLFDKSMWSCEGNSNHTLFESNQFRSVPVILGINFFGPRSEFIISASDGGDIFIYDKEKRTAAQWLREDYKFVKCHPHIPILATAFESSVLIWMPSRNEDRKKFRTVCIELSVRFFCISFSLLII</sequence>
<keyword evidence="4" id="KW-1185">Reference proteome</keyword>
<evidence type="ECO:0000313" key="4">
    <source>
        <dbReference type="Proteomes" id="UP000078542"/>
    </source>
</evidence>
<name>A0A195CMG2_9HYME</name>
<dbReference type="Gene3D" id="2.130.10.10">
    <property type="entry name" value="YVTN repeat-like/Quinoprotein amine dehydrogenase"/>
    <property type="match status" value="1"/>
</dbReference>
<dbReference type="InterPro" id="IPR045151">
    <property type="entry name" value="DCAF8"/>
</dbReference>
<proteinExistence type="predicted"/>
<keyword evidence="1" id="KW-0853">WD repeat</keyword>
<dbReference type="AlphaFoldDB" id="A0A195CMG2"/>
<organism evidence="3 4">
    <name type="scientific">Cyphomyrmex costatus</name>
    <dbReference type="NCBI Taxonomy" id="456900"/>
    <lineage>
        <taxon>Eukaryota</taxon>
        <taxon>Metazoa</taxon>
        <taxon>Ecdysozoa</taxon>
        <taxon>Arthropoda</taxon>
        <taxon>Hexapoda</taxon>
        <taxon>Insecta</taxon>
        <taxon>Pterygota</taxon>
        <taxon>Neoptera</taxon>
        <taxon>Endopterygota</taxon>
        <taxon>Hymenoptera</taxon>
        <taxon>Apocrita</taxon>
        <taxon>Aculeata</taxon>
        <taxon>Formicoidea</taxon>
        <taxon>Formicidae</taxon>
        <taxon>Myrmicinae</taxon>
        <taxon>Cyphomyrmex</taxon>
    </lineage>
</organism>
<keyword evidence="2" id="KW-0677">Repeat</keyword>
<dbReference type="STRING" id="456900.A0A195CMG2"/>
<dbReference type="Proteomes" id="UP000078542">
    <property type="component" value="Unassembled WGS sequence"/>
</dbReference>
<dbReference type="InterPro" id="IPR001680">
    <property type="entry name" value="WD40_rpt"/>
</dbReference>
<feature type="non-terminal residue" evidence="3">
    <location>
        <position position="1"/>
    </location>
</feature>
<protein>
    <submittedName>
        <fullName evidence="3">DDB1-and CUL4-associated factor 8</fullName>
    </submittedName>
</protein>
<evidence type="ECO:0000256" key="2">
    <source>
        <dbReference type="ARBA" id="ARBA00022737"/>
    </source>
</evidence>
<gene>
    <name evidence="3" type="ORF">ALC62_07352</name>
</gene>
<evidence type="ECO:0000256" key="1">
    <source>
        <dbReference type="ARBA" id="ARBA00022574"/>
    </source>
</evidence>
<dbReference type="GO" id="GO:0005737">
    <property type="term" value="C:cytoplasm"/>
    <property type="evidence" value="ECO:0007669"/>
    <property type="project" value="TreeGrafter"/>
</dbReference>
<reference evidence="3 4" key="1">
    <citation type="submission" date="2016-03" db="EMBL/GenBank/DDBJ databases">
        <title>Cyphomyrmex costatus WGS genome.</title>
        <authorList>
            <person name="Nygaard S."/>
            <person name="Hu H."/>
            <person name="Boomsma J."/>
            <person name="Zhang G."/>
        </authorList>
    </citation>
    <scope>NUCLEOTIDE SEQUENCE [LARGE SCALE GENOMIC DNA]</scope>
    <source>
        <strain evidence="3">MS0001</strain>
        <tissue evidence="3">Whole body</tissue>
    </source>
</reference>
<dbReference type="GO" id="GO:0080008">
    <property type="term" value="C:Cul4-RING E3 ubiquitin ligase complex"/>
    <property type="evidence" value="ECO:0007669"/>
    <property type="project" value="TreeGrafter"/>
</dbReference>
<dbReference type="SUPFAM" id="SSF50978">
    <property type="entry name" value="WD40 repeat-like"/>
    <property type="match status" value="1"/>
</dbReference>
<evidence type="ECO:0000313" key="3">
    <source>
        <dbReference type="EMBL" id="KYN01880.1"/>
    </source>
</evidence>
<dbReference type="PANTHER" id="PTHR15574:SF21">
    <property type="entry name" value="DDB1- AND CUL4-ASSOCIATED FACTOR 8"/>
    <property type="match status" value="1"/>
</dbReference>